<evidence type="ECO:0000313" key="4">
    <source>
        <dbReference type="Proteomes" id="UP000823922"/>
    </source>
</evidence>
<evidence type="ECO:0000256" key="1">
    <source>
        <dbReference type="SAM" id="Coils"/>
    </source>
</evidence>
<organism evidence="3 4">
    <name type="scientific">Candidatus Eisenbergiella intestinigallinarum</name>
    <dbReference type="NCBI Taxonomy" id="2838549"/>
    <lineage>
        <taxon>Bacteria</taxon>
        <taxon>Bacillati</taxon>
        <taxon>Bacillota</taxon>
        <taxon>Clostridia</taxon>
        <taxon>Lachnospirales</taxon>
        <taxon>Lachnospiraceae</taxon>
        <taxon>Eisenbergiella</taxon>
    </lineage>
</organism>
<protein>
    <submittedName>
        <fullName evidence="3">DUF1129 domain-containing protein</fullName>
    </submittedName>
</protein>
<feature type="transmembrane region" description="Helical" evidence="2">
    <location>
        <begin position="223"/>
        <end position="241"/>
    </location>
</feature>
<sequence>MTEADRELMQRYIYQVVRRLAKDQREETARELEELITDMAEQKGMEEALKELGDPAVFAGKYREEPCWVIGPEYSEDYRWLLKIVLAAVALSVIVSGVVQGVLQRDGIGILTDVVSSAVMGAVSAVGAVTILFMILEKRKIRVDFKKEFGTSEKSGVERRDWIPMLLPPVPDSKAVIKRSDEAVNLIFEALLAGLMIFAPWLFGAYVFENGTFVRTIPIINLAQWNIILPVLLISLAAGFADDVVRLVCGRYCRTVLIVCLVSGAVQAVFAWIMLKALPFFNPDFIGEIRTEYDWKGTDGDLLTLYGTGRLENIVLLVIWACILIEMGVTVYKTVRYGKEQ</sequence>
<dbReference type="Pfam" id="PF22564">
    <property type="entry name" value="HAAS"/>
    <property type="match status" value="1"/>
</dbReference>
<evidence type="ECO:0000313" key="3">
    <source>
        <dbReference type="EMBL" id="HJC88438.1"/>
    </source>
</evidence>
<keyword evidence="2" id="KW-0472">Membrane</keyword>
<dbReference type="EMBL" id="DWVS01000268">
    <property type="protein sequence ID" value="HJC88438.1"/>
    <property type="molecule type" value="Genomic_DNA"/>
</dbReference>
<feature type="transmembrane region" description="Helical" evidence="2">
    <location>
        <begin position="80"/>
        <end position="103"/>
    </location>
</feature>
<feature type="transmembrane region" description="Helical" evidence="2">
    <location>
        <begin position="253"/>
        <end position="275"/>
    </location>
</feature>
<feature type="transmembrane region" description="Helical" evidence="2">
    <location>
        <begin position="183"/>
        <end position="203"/>
    </location>
</feature>
<accession>A0A9D2TT07</accession>
<feature type="coiled-coil region" evidence="1">
    <location>
        <begin position="18"/>
        <end position="45"/>
    </location>
</feature>
<reference evidence="3" key="2">
    <citation type="submission" date="2021-04" db="EMBL/GenBank/DDBJ databases">
        <authorList>
            <person name="Gilroy R."/>
        </authorList>
    </citation>
    <scope>NUCLEOTIDE SEQUENCE</scope>
    <source>
        <strain evidence="3">ChiBcec1-1630</strain>
    </source>
</reference>
<evidence type="ECO:0000256" key="2">
    <source>
        <dbReference type="SAM" id="Phobius"/>
    </source>
</evidence>
<name>A0A9D2TT07_9FIRM</name>
<keyword evidence="2" id="KW-1133">Transmembrane helix</keyword>
<proteinExistence type="predicted"/>
<comment type="caution">
    <text evidence="3">The sequence shown here is derived from an EMBL/GenBank/DDBJ whole genome shotgun (WGS) entry which is preliminary data.</text>
</comment>
<gene>
    <name evidence="3" type="ORF">H9926_10530</name>
</gene>
<feature type="transmembrane region" description="Helical" evidence="2">
    <location>
        <begin position="115"/>
        <end position="136"/>
    </location>
</feature>
<reference evidence="3" key="1">
    <citation type="journal article" date="2021" name="PeerJ">
        <title>Extensive microbial diversity within the chicken gut microbiome revealed by metagenomics and culture.</title>
        <authorList>
            <person name="Gilroy R."/>
            <person name="Ravi A."/>
            <person name="Getino M."/>
            <person name="Pursley I."/>
            <person name="Horton D.L."/>
            <person name="Alikhan N.F."/>
            <person name="Baker D."/>
            <person name="Gharbi K."/>
            <person name="Hall N."/>
            <person name="Watson M."/>
            <person name="Adriaenssens E.M."/>
            <person name="Foster-Nyarko E."/>
            <person name="Jarju S."/>
            <person name="Secka A."/>
            <person name="Antonio M."/>
            <person name="Oren A."/>
            <person name="Chaudhuri R.R."/>
            <person name="La Ragione R."/>
            <person name="Hildebrand F."/>
            <person name="Pallen M.J."/>
        </authorList>
    </citation>
    <scope>NUCLEOTIDE SEQUENCE</scope>
    <source>
        <strain evidence="3">ChiBcec1-1630</strain>
    </source>
</reference>
<keyword evidence="2" id="KW-0812">Transmembrane</keyword>
<keyword evidence="1" id="KW-0175">Coiled coil</keyword>
<dbReference type="Proteomes" id="UP000823922">
    <property type="component" value="Unassembled WGS sequence"/>
</dbReference>
<feature type="transmembrane region" description="Helical" evidence="2">
    <location>
        <begin position="314"/>
        <end position="332"/>
    </location>
</feature>
<dbReference type="AlphaFoldDB" id="A0A9D2TT07"/>